<comment type="caution">
    <text evidence="1">The sequence shown here is derived from an EMBL/GenBank/DDBJ whole genome shotgun (WGS) entry which is preliminary data.</text>
</comment>
<keyword evidence="2" id="KW-1185">Reference proteome</keyword>
<dbReference type="OrthoDB" id="154708at2"/>
<sequence>MTAIPEFKSDCSACAALCCMALAFDRGEDFALDKAAQTPCPNLDRQFACTIHETLENKGFGGCARYDCLGAGQRVTQEVFAGRNWREQPELLAPMATAFRIMRQIHRDLELLLVARRLPLPEALAQECEALITAYHPPAGWTPELLAAFQDSDHMQRTKAFLQALRAYV</sequence>
<dbReference type="Proteomes" id="UP000245911">
    <property type="component" value="Unassembled WGS sequence"/>
</dbReference>
<evidence type="ECO:0000313" key="1">
    <source>
        <dbReference type="EMBL" id="PVH30275.1"/>
    </source>
</evidence>
<proteinExistence type="predicted"/>
<reference evidence="1 2" key="1">
    <citation type="submission" date="2018-04" db="EMBL/GenBank/DDBJ databases">
        <title>Pararhodobacter oceanense sp. nov., isolated from marine intertidal sediment.</title>
        <authorList>
            <person name="Wang X.-L."/>
            <person name="Du Z.-J."/>
        </authorList>
    </citation>
    <scope>NUCLEOTIDE SEQUENCE [LARGE SCALE GENOMIC DNA]</scope>
    <source>
        <strain evidence="1 2">AM505</strain>
    </source>
</reference>
<evidence type="ECO:0008006" key="3">
    <source>
        <dbReference type="Google" id="ProtNLM"/>
    </source>
</evidence>
<dbReference type="AlphaFoldDB" id="A0A2T8HXW5"/>
<accession>A0A2T8HXW5</accession>
<dbReference type="EMBL" id="QDKM01000001">
    <property type="protein sequence ID" value="PVH30275.1"/>
    <property type="molecule type" value="Genomic_DNA"/>
</dbReference>
<gene>
    <name evidence="1" type="ORF">DDE20_01585</name>
</gene>
<name>A0A2T8HXW5_9RHOB</name>
<dbReference type="RefSeq" id="WP_116556684.1">
    <property type="nucleotide sequence ID" value="NZ_QDKM01000001.1"/>
</dbReference>
<protein>
    <recommendedName>
        <fullName evidence="3">Pentapeptide repeat-containing protein</fullName>
    </recommendedName>
</protein>
<organism evidence="1 2">
    <name type="scientific">Pararhodobacter oceanensis</name>
    <dbReference type="NCBI Taxonomy" id="2172121"/>
    <lineage>
        <taxon>Bacteria</taxon>
        <taxon>Pseudomonadati</taxon>
        <taxon>Pseudomonadota</taxon>
        <taxon>Alphaproteobacteria</taxon>
        <taxon>Rhodobacterales</taxon>
        <taxon>Paracoccaceae</taxon>
        <taxon>Pararhodobacter</taxon>
    </lineage>
</organism>
<evidence type="ECO:0000313" key="2">
    <source>
        <dbReference type="Proteomes" id="UP000245911"/>
    </source>
</evidence>